<evidence type="ECO:0000313" key="2">
    <source>
        <dbReference type="Proteomes" id="UP000504606"/>
    </source>
</evidence>
<dbReference type="RefSeq" id="XP_052128880.1">
    <property type="nucleotide sequence ID" value="XM_052272920.1"/>
</dbReference>
<evidence type="ECO:0000313" key="3">
    <source>
        <dbReference type="RefSeq" id="XP_052128879.1"/>
    </source>
</evidence>
<proteinExistence type="predicted"/>
<reference evidence="3 4" key="1">
    <citation type="submission" date="2025-04" db="UniProtKB">
        <authorList>
            <consortium name="RefSeq"/>
        </authorList>
    </citation>
    <scope>IDENTIFICATION</scope>
    <source>
        <tissue evidence="3 4">Whole organism</tissue>
    </source>
</reference>
<protein>
    <submittedName>
        <fullName evidence="3 4">Uncharacterized protein LOC127750670</fullName>
    </submittedName>
</protein>
<sequence length="897" mass="101561">MYSDLCLPSRTIIINGTMLLQKKNHCHLPQHCHPNQLCLEQIAEVTICLLPSPIKIVFCKFTMCQLSQPASVEESMLVSERDINIDVCDASFTPTSIPATVSSIATPDPQIQNPPNVEVRQKAEHSDRDQFPAPSNPDVCQEQEDTECEDFDANDYEDVSDEEDDELISVASNESKQSHDVGISNVNSDASDLLLFLRSKCTVPQSAIAGIVDKCESLVRSQVLKVVDTVSAKLAAKNIDVSTVINVEETVANCTKVFTGIETKWKQDNFFQKKLNVVRPLRFFVGRHLKRKRERKTGARKNMFVENSVLYNPILSYIEKLVEHPDFEKVTDSSLFDPDENVLDSFSKGERFKKSAFFRKHPRALRLQLYFDEFDPCDAIASKAGLHKIGEFYLTFENIHSRYSSNLDFICLVALCNANTTKDVGFDVVMKPILKDLKKLEKGIRLRSGNVIHGSLISVIGDNLGIHGVCGFKEGFTAFRTCHHCMADPDQLHSLTTEKEDLLRTTADHDSQVNEMSAAKTKKKREELSTEFGINRGCSLNELETFHVIGSVVAETMHDLNEGCLNIQVCNLIAYLLSGENPVMTLDWLNEVLSDFDYEYSESSSKPSLIRKNHVEDKDSKLHQNSSQMCQLAMMLPLILGPHVAADDPHWENFLLLIQLCKIVYSPEVCRHEIEELSDIIEQYLTGFIDLYRELIPKQHFLTHYPRLILENGSLALYSCMRMEAFHRQFKRKAYSLGNYINIEVSLAMSYALDQAVLLSGSLIPVTKYGPSTKLKLKDRCYNHLLTGSEYVIESNWVTHEGLTVIPGRCFLAFECQDFLPTFALVKSVIVWPQLIFICQRANSLCFNPHMNAFEIQLTDTLIALKPEQLIGHSVFHSHEMVGKQWIVTKYNIKGSF</sequence>
<dbReference type="RefSeq" id="XP_052128882.1">
    <property type="nucleotide sequence ID" value="XM_052272922.1"/>
</dbReference>
<dbReference type="RefSeq" id="XP_052128879.1">
    <property type="nucleotide sequence ID" value="XM_052272919.1"/>
</dbReference>
<dbReference type="OrthoDB" id="8192078at2759"/>
<dbReference type="GeneID" id="127750670"/>
<dbReference type="RefSeq" id="XP_052128881.1">
    <property type="nucleotide sequence ID" value="XM_052272921.1"/>
</dbReference>
<name>A0A9C6X488_FRAOC</name>
<dbReference type="KEGG" id="foc:127750670"/>
<feature type="region of interest" description="Disordered" evidence="1">
    <location>
        <begin position="122"/>
        <end position="145"/>
    </location>
</feature>
<evidence type="ECO:0000313" key="6">
    <source>
        <dbReference type="RefSeq" id="XP_052128882.1"/>
    </source>
</evidence>
<dbReference type="AlphaFoldDB" id="A0A9C6X488"/>
<dbReference type="Proteomes" id="UP000504606">
    <property type="component" value="Unplaced"/>
</dbReference>
<evidence type="ECO:0000256" key="1">
    <source>
        <dbReference type="SAM" id="MobiDB-lite"/>
    </source>
</evidence>
<keyword evidence="2" id="KW-1185">Reference proteome</keyword>
<dbReference type="PANTHER" id="PTHR31912:SF36">
    <property type="entry name" value="C2H2-TYPE DOMAIN-CONTAINING PROTEIN"/>
    <property type="match status" value="1"/>
</dbReference>
<gene>
    <name evidence="3 4 5 6" type="primary">LOC127750670</name>
</gene>
<evidence type="ECO:0000313" key="4">
    <source>
        <dbReference type="RefSeq" id="XP_052128880.1"/>
    </source>
</evidence>
<evidence type="ECO:0000313" key="5">
    <source>
        <dbReference type="RefSeq" id="XP_052128881.1"/>
    </source>
</evidence>
<dbReference type="PANTHER" id="PTHR31912">
    <property type="entry name" value="IP13529P"/>
    <property type="match status" value="1"/>
</dbReference>
<accession>A0A9C6X488</accession>
<organism evidence="2 5">
    <name type="scientific">Frankliniella occidentalis</name>
    <name type="common">Western flower thrips</name>
    <name type="synonym">Euthrips occidentalis</name>
    <dbReference type="NCBI Taxonomy" id="133901"/>
    <lineage>
        <taxon>Eukaryota</taxon>
        <taxon>Metazoa</taxon>
        <taxon>Ecdysozoa</taxon>
        <taxon>Arthropoda</taxon>
        <taxon>Hexapoda</taxon>
        <taxon>Insecta</taxon>
        <taxon>Pterygota</taxon>
        <taxon>Neoptera</taxon>
        <taxon>Paraneoptera</taxon>
        <taxon>Thysanoptera</taxon>
        <taxon>Terebrantia</taxon>
        <taxon>Thripoidea</taxon>
        <taxon>Thripidae</taxon>
        <taxon>Frankliniella</taxon>
    </lineage>
</organism>